<dbReference type="Pfam" id="PF18138">
    <property type="entry name" value="bacHORMA_1"/>
    <property type="match status" value="1"/>
</dbReference>
<feature type="domain" description="Bacterial HORMA" evidence="1">
    <location>
        <begin position="1"/>
        <end position="169"/>
    </location>
</feature>
<dbReference type="InterPro" id="IPR041162">
    <property type="entry name" value="Bact_HORMA_1"/>
</dbReference>
<evidence type="ECO:0000313" key="2">
    <source>
        <dbReference type="EMBL" id="SHK03168.1"/>
    </source>
</evidence>
<proteinExistence type="predicted"/>
<dbReference type="AlphaFoldDB" id="A0A1M6P5F7"/>
<dbReference type="STRING" id="216903.SAMN05444371_0871"/>
<keyword evidence="3" id="KW-1185">Reference proteome</keyword>
<dbReference type="Proteomes" id="UP000184498">
    <property type="component" value="Unassembled WGS sequence"/>
</dbReference>
<evidence type="ECO:0000313" key="3">
    <source>
        <dbReference type="Proteomes" id="UP000184498"/>
    </source>
</evidence>
<dbReference type="GeneID" id="99065631"/>
<accession>A0A1M6P5F7</accession>
<protein>
    <recommendedName>
        <fullName evidence="1">Bacterial HORMA domain-containing protein</fullName>
    </recommendedName>
</protein>
<organism evidence="2 3">
    <name type="scientific">Epilithonimonas mollis</name>
    <dbReference type="NCBI Taxonomy" id="216903"/>
    <lineage>
        <taxon>Bacteria</taxon>
        <taxon>Pseudomonadati</taxon>
        <taxon>Bacteroidota</taxon>
        <taxon>Flavobacteriia</taxon>
        <taxon>Flavobacteriales</taxon>
        <taxon>Weeksellaceae</taxon>
        <taxon>Chryseobacterium group</taxon>
        <taxon>Epilithonimonas</taxon>
    </lineage>
</organism>
<dbReference type="EMBL" id="FRAM01000001">
    <property type="protein sequence ID" value="SHK03168.1"/>
    <property type="molecule type" value="Genomic_DNA"/>
</dbReference>
<reference evidence="3" key="1">
    <citation type="submission" date="2016-11" db="EMBL/GenBank/DDBJ databases">
        <authorList>
            <person name="Varghese N."/>
            <person name="Submissions S."/>
        </authorList>
    </citation>
    <scope>NUCLEOTIDE SEQUENCE [LARGE SCALE GENOMIC DNA]</scope>
    <source>
        <strain evidence="3">DSM 18016</strain>
    </source>
</reference>
<sequence>MYGTNTKTNTYTVLDIRKTFESCEADIRTIARRTNKWTMEYVDKVFHDVLKYAEKYYLQSVSITLINTNTGLPVKAAKFIVNDLGDATDSERAGKNNDWPDTDNTSLSIILSHTQKWRNLTSEEKTNFQKELKLSWGSTDINTNFPHLQQSDAQLYASNGYELQKKNFK</sequence>
<dbReference type="RefSeq" id="WP_002981078.1">
    <property type="nucleotide sequence ID" value="NZ_FRAM01000001.1"/>
</dbReference>
<name>A0A1M6P5F7_9FLAO</name>
<gene>
    <name evidence="2" type="ORF">SAMN05444371_0871</name>
</gene>
<dbReference type="OrthoDB" id="978703at2"/>
<evidence type="ECO:0000259" key="1">
    <source>
        <dbReference type="Pfam" id="PF18138"/>
    </source>
</evidence>